<evidence type="ECO:0000256" key="1">
    <source>
        <dbReference type="SAM" id="MobiDB-lite"/>
    </source>
</evidence>
<feature type="region of interest" description="Disordered" evidence="1">
    <location>
        <begin position="1"/>
        <end position="21"/>
    </location>
</feature>
<evidence type="ECO:0000313" key="3">
    <source>
        <dbReference type="Proteomes" id="UP000029713"/>
    </source>
</evidence>
<evidence type="ECO:0000313" key="2">
    <source>
        <dbReference type="EMBL" id="KGH45135.1"/>
    </source>
</evidence>
<gene>
    <name evidence="2" type="ORF">IN07_19535</name>
</gene>
<dbReference type="Proteomes" id="UP000029713">
    <property type="component" value="Unassembled WGS sequence"/>
</dbReference>
<dbReference type="EMBL" id="JPMX01000091">
    <property type="protein sequence ID" value="KGH45135.1"/>
    <property type="molecule type" value="Genomic_DNA"/>
</dbReference>
<name>A0A098Y3Y5_9ACTN</name>
<comment type="caution">
    <text evidence="2">The sequence shown here is derived from an EMBL/GenBank/DDBJ whole genome shotgun (WGS) entry which is preliminary data.</text>
</comment>
<keyword evidence="3" id="KW-1185">Reference proteome</keyword>
<protein>
    <submittedName>
        <fullName evidence="2">Uncharacterized protein</fullName>
    </submittedName>
</protein>
<dbReference type="AlphaFoldDB" id="A0A098Y3Y5"/>
<reference evidence="2 3" key="1">
    <citation type="submission" date="2014-07" db="EMBL/GenBank/DDBJ databases">
        <title>Biosystematic studies on Modestobacter strains isolated from extreme hyper-arid desert soil and from historic building.</title>
        <authorList>
            <person name="Bukarasam K."/>
            <person name="Bull A."/>
            <person name="Girard G."/>
            <person name="van Wezel G."/>
            <person name="Goodfellow M."/>
        </authorList>
    </citation>
    <scope>NUCLEOTIDE SEQUENCE [LARGE SCALE GENOMIC DNA]</scope>
    <source>
        <strain evidence="2 3">KNN45-2b</strain>
    </source>
</reference>
<accession>A0A098Y3Y5</accession>
<sequence length="108" mass="11634">MQRRMSSHFHELRSPMTAQQSHSIASGKPYLVTGLLAGSAASLDQFLGDTEFTIDGVDGPVLVCGHGVTLGEIVRFHEKSAAGGGKDVRVWHVCQKDDFFIAESIGAY</sequence>
<organism evidence="2 3">
    <name type="scientific">Modestobacter caceresii</name>
    <dbReference type="NCBI Taxonomy" id="1522368"/>
    <lineage>
        <taxon>Bacteria</taxon>
        <taxon>Bacillati</taxon>
        <taxon>Actinomycetota</taxon>
        <taxon>Actinomycetes</taxon>
        <taxon>Geodermatophilales</taxon>
        <taxon>Geodermatophilaceae</taxon>
        <taxon>Modestobacter</taxon>
    </lineage>
</organism>
<proteinExistence type="predicted"/>